<gene>
    <name evidence="2" type="ORF">ACFQ5D_20475</name>
</gene>
<keyword evidence="1" id="KW-0472">Membrane</keyword>
<keyword evidence="1" id="KW-1133">Transmembrane helix</keyword>
<evidence type="ECO:0000313" key="2">
    <source>
        <dbReference type="EMBL" id="MFD1463679.1"/>
    </source>
</evidence>
<dbReference type="EMBL" id="JBHTNZ010000040">
    <property type="protein sequence ID" value="MFD1463679.1"/>
    <property type="molecule type" value="Genomic_DNA"/>
</dbReference>
<evidence type="ECO:0000256" key="1">
    <source>
        <dbReference type="SAM" id="Phobius"/>
    </source>
</evidence>
<dbReference type="Proteomes" id="UP001597340">
    <property type="component" value="Unassembled WGS sequence"/>
</dbReference>
<dbReference type="InterPro" id="IPR025469">
    <property type="entry name" value="DUF4320"/>
</dbReference>
<dbReference type="Pfam" id="PF14208">
    <property type="entry name" value="DUF4320"/>
    <property type="match status" value="1"/>
</dbReference>
<accession>A0ABW4DIE4</accession>
<sequence length="144" mass="15764">MLNRIKKSFNQRGDMTGMTFMAIVLVISVFAFFGTDIQGIWSSHRKLAVAVDDTFSLVQAEGGFDSNLRAYFYDLCRTQGLDTSKITISGTPKLVQRKGHVELNATITYTLKSLKPVGVGEISFTIPASADGLARTYFRTGGTP</sequence>
<keyword evidence="1" id="KW-0812">Transmembrane</keyword>
<protein>
    <submittedName>
        <fullName evidence="2">DUF4320 family protein</fullName>
    </submittedName>
</protein>
<feature type="transmembrane region" description="Helical" evidence="1">
    <location>
        <begin position="20"/>
        <end position="41"/>
    </location>
</feature>
<comment type="caution">
    <text evidence="2">The sequence shown here is derived from an EMBL/GenBank/DDBJ whole genome shotgun (WGS) entry which is preliminary data.</text>
</comment>
<dbReference type="RefSeq" id="WP_229523821.1">
    <property type="nucleotide sequence ID" value="NZ_JAFFQR010000042.1"/>
</dbReference>
<keyword evidence="3" id="KW-1185">Reference proteome</keyword>
<name>A0ABW4DIE4_9BACL</name>
<organism evidence="2 3">
    <name type="scientific">Paenibacillus farraposensis</name>
    <dbReference type="NCBI Taxonomy" id="2807095"/>
    <lineage>
        <taxon>Bacteria</taxon>
        <taxon>Bacillati</taxon>
        <taxon>Bacillota</taxon>
        <taxon>Bacilli</taxon>
        <taxon>Bacillales</taxon>
        <taxon>Paenibacillaceae</taxon>
        <taxon>Paenibacillus</taxon>
    </lineage>
</organism>
<evidence type="ECO:0000313" key="3">
    <source>
        <dbReference type="Proteomes" id="UP001597340"/>
    </source>
</evidence>
<proteinExistence type="predicted"/>
<reference evidence="3" key="1">
    <citation type="journal article" date="2019" name="Int. J. Syst. Evol. Microbiol.">
        <title>The Global Catalogue of Microorganisms (GCM) 10K type strain sequencing project: providing services to taxonomists for standard genome sequencing and annotation.</title>
        <authorList>
            <consortium name="The Broad Institute Genomics Platform"/>
            <consortium name="The Broad Institute Genome Sequencing Center for Infectious Disease"/>
            <person name="Wu L."/>
            <person name="Ma J."/>
        </authorList>
    </citation>
    <scope>NUCLEOTIDE SEQUENCE [LARGE SCALE GENOMIC DNA]</scope>
    <source>
        <strain evidence="3">CCM 9147</strain>
    </source>
</reference>